<keyword evidence="2" id="KW-1185">Reference proteome</keyword>
<gene>
    <name evidence="1" type="ORF">RIL183_29141</name>
</gene>
<proteinExistence type="predicted"/>
<evidence type="ECO:0000313" key="1">
    <source>
        <dbReference type="EMBL" id="CRL41308.1"/>
    </source>
</evidence>
<name>A0A0M6WV65_9FIRM</name>
<dbReference type="RefSeq" id="WP_055040091.1">
    <property type="nucleotide sequence ID" value="NZ_CVRS01000091.1"/>
</dbReference>
<dbReference type="AlphaFoldDB" id="A0A0M6WV65"/>
<dbReference type="Proteomes" id="UP000049828">
    <property type="component" value="Unassembled WGS sequence"/>
</dbReference>
<organism evidence="1 2">
    <name type="scientific">Roseburia inulinivorans</name>
    <dbReference type="NCBI Taxonomy" id="360807"/>
    <lineage>
        <taxon>Bacteria</taxon>
        <taxon>Bacillati</taxon>
        <taxon>Bacillota</taxon>
        <taxon>Clostridia</taxon>
        <taxon>Lachnospirales</taxon>
        <taxon>Lachnospiraceae</taxon>
        <taxon>Roseburia</taxon>
    </lineage>
</organism>
<dbReference type="EMBL" id="CVRS01000091">
    <property type="protein sequence ID" value="CRL41308.1"/>
    <property type="molecule type" value="Genomic_DNA"/>
</dbReference>
<sequence>MKNKFETNIEKRDDTIFSIIPVEHLVMNSIDRLGDYLLVYVPFILFEDYQTAVELNDDEKELIDILASKQELIEILNNLQYCTLFIQRKLVNKDVEQMVFNVERACDFLAITQYRYDRKEWSISKPGAIGTYLMAFNINIVTGNIEILYHEKHFFNEIPGIGLEVSYSPLSKNNDFYPIIFMNRTDEVYMMCRYYITKACRTFTIPSLQSTFSELFATLEGIGMIGCSQFANFTKENKRIMAVNSDNQKKYEEKLDVFCFYSEVLRTLVLHQGHSLLEFMDRKSTFRLLMNIFWEIITFAKNLINTGIYTLCDINMYIEEKMNSFSDHISSINTSFVLKNEEKGIEGDRDVFVFPIENLVLNKSIKLGKILIIPTGFLDECSQEKDKYSGLEDYCIDKMLGDDLIRQNKDVAFVLFKGEYQMNQFDTTIDSWQYIDDICGEIQNMLVPLFIEKDALPTRNNCFGAVGVYNGIRGGFIYDSAYDEMVSICGRVYSLINSTESPFLLDDEKVDKEIIDIICSEKRKDEVALGCKSVLVTLGKAMREDDITYMMMDMFDAVDKIYPCEFNIAPKWKWIASFVMDKRSEYDMYHNRLKVIGDLYRTPMYHYGKNAGELFPKEEDVYLLFNEVKDFLVKCVKKMYTTGIISWDSLKMYRNSIMNR</sequence>
<protein>
    <submittedName>
        <fullName evidence="1">Uncharacterized protein</fullName>
    </submittedName>
</protein>
<evidence type="ECO:0000313" key="2">
    <source>
        <dbReference type="Proteomes" id="UP000049828"/>
    </source>
</evidence>
<accession>A0A0M6WV65</accession>
<reference evidence="2" key="1">
    <citation type="submission" date="2015-05" db="EMBL/GenBank/DDBJ databases">
        <authorList>
            <consortium name="Pathogen Informatics"/>
        </authorList>
    </citation>
    <scope>NUCLEOTIDE SEQUENCE [LARGE SCALE GENOMIC DNA]</scope>
    <source>
        <strain evidence="2">L1-83</strain>
    </source>
</reference>